<organism evidence="1 2">
    <name type="scientific">Dipteronia dyeriana</name>
    <dbReference type="NCBI Taxonomy" id="168575"/>
    <lineage>
        <taxon>Eukaryota</taxon>
        <taxon>Viridiplantae</taxon>
        <taxon>Streptophyta</taxon>
        <taxon>Embryophyta</taxon>
        <taxon>Tracheophyta</taxon>
        <taxon>Spermatophyta</taxon>
        <taxon>Magnoliopsida</taxon>
        <taxon>eudicotyledons</taxon>
        <taxon>Gunneridae</taxon>
        <taxon>Pentapetalae</taxon>
        <taxon>rosids</taxon>
        <taxon>malvids</taxon>
        <taxon>Sapindales</taxon>
        <taxon>Sapindaceae</taxon>
        <taxon>Hippocastanoideae</taxon>
        <taxon>Acereae</taxon>
        <taxon>Dipteronia</taxon>
    </lineage>
</organism>
<gene>
    <name evidence="1" type="ORF">Ddye_008629</name>
</gene>
<comment type="caution">
    <text evidence="1">The sequence shown here is derived from an EMBL/GenBank/DDBJ whole genome shotgun (WGS) entry which is preliminary data.</text>
</comment>
<sequence length="147" mass="16200">MTGCEKLSKLSDQGMVVDSDVSEHKAKKMRFSPRDLSAFDCKTNVVTSASLDQYCKGNSTFDDPLATPTEVGSCEKQRAGDGNSSRKPPISTEYLFNALSDDLCLFEYVGSSQELKDDSSTQGLEHYFNTFSMEKIPCFSIFIVAGF</sequence>
<accession>A0AAD9XA83</accession>
<proteinExistence type="predicted"/>
<evidence type="ECO:0000313" key="1">
    <source>
        <dbReference type="EMBL" id="KAK2655577.1"/>
    </source>
</evidence>
<dbReference type="EMBL" id="JANJYI010000003">
    <property type="protein sequence ID" value="KAK2655577.1"/>
    <property type="molecule type" value="Genomic_DNA"/>
</dbReference>
<dbReference type="AlphaFoldDB" id="A0AAD9XA83"/>
<keyword evidence="2" id="KW-1185">Reference proteome</keyword>
<reference evidence="1" key="1">
    <citation type="journal article" date="2023" name="Plant J.">
        <title>Genome sequences and population genomics provide insights into the demographic history, inbreeding, and mutation load of two 'living fossil' tree species of Dipteronia.</title>
        <authorList>
            <person name="Feng Y."/>
            <person name="Comes H.P."/>
            <person name="Chen J."/>
            <person name="Zhu S."/>
            <person name="Lu R."/>
            <person name="Zhang X."/>
            <person name="Li P."/>
            <person name="Qiu J."/>
            <person name="Olsen K.M."/>
            <person name="Qiu Y."/>
        </authorList>
    </citation>
    <scope>NUCLEOTIDE SEQUENCE</scope>
    <source>
        <strain evidence="1">KIB01</strain>
    </source>
</reference>
<dbReference type="Proteomes" id="UP001280121">
    <property type="component" value="Unassembled WGS sequence"/>
</dbReference>
<protein>
    <submittedName>
        <fullName evidence="1">Uncharacterized protein</fullName>
    </submittedName>
</protein>
<name>A0AAD9XA83_9ROSI</name>
<evidence type="ECO:0000313" key="2">
    <source>
        <dbReference type="Proteomes" id="UP001280121"/>
    </source>
</evidence>